<dbReference type="Proteomes" id="UP000292734">
    <property type="component" value="Unassembled WGS sequence"/>
</dbReference>
<sequence>MAADPRIDAYIARQADFARPILAHLRALIHAASPETGPEIGPEIGETMKWSMPFFTYRGQNLCNMAGFQRHVAFGFWHDKMARADASDEAMGQFGRIASLDDLPADEELTALLAKAMALIDAGDKPRAGTREARAPLPLHPAFAAAIEADPAAAAIWAGFPPGKIRDYCEWINEAKTDATRDKRIAQAIEWIAEGKGRNWKYEKR</sequence>
<dbReference type="RefSeq" id="WP_129965349.1">
    <property type="nucleotide sequence ID" value="NZ_JACBZE010000001.1"/>
</dbReference>
<dbReference type="InterPro" id="IPR014922">
    <property type="entry name" value="YdhG-like"/>
</dbReference>
<evidence type="ECO:0000313" key="2">
    <source>
        <dbReference type="EMBL" id="RYM03327.1"/>
    </source>
</evidence>
<dbReference type="Pfam" id="PF08818">
    <property type="entry name" value="DUF1801"/>
    <property type="match status" value="1"/>
</dbReference>
<organism evidence="2 3">
    <name type="scientific">Sphingobium indicum</name>
    <dbReference type="NCBI Taxonomy" id="332055"/>
    <lineage>
        <taxon>Bacteria</taxon>
        <taxon>Pseudomonadati</taxon>
        <taxon>Pseudomonadota</taxon>
        <taxon>Alphaproteobacteria</taxon>
        <taxon>Sphingomonadales</taxon>
        <taxon>Sphingomonadaceae</taxon>
        <taxon>Sphingobium</taxon>
    </lineage>
</organism>
<comment type="caution">
    <text evidence="2">The sequence shown here is derived from an EMBL/GenBank/DDBJ whole genome shotgun (WGS) entry which is preliminary data.</text>
</comment>
<proteinExistence type="predicted"/>
<dbReference type="Pfam" id="PF13376">
    <property type="entry name" value="OmdA"/>
    <property type="match status" value="1"/>
</dbReference>
<dbReference type="SUPFAM" id="SSF159888">
    <property type="entry name" value="YdhG-like"/>
    <property type="match status" value="1"/>
</dbReference>
<dbReference type="AlphaFoldDB" id="A0A4V1WAJ9"/>
<accession>A0A4V1WAJ9</accession>
<reference evidence="2 3" key="1">
    <citation type="submission" date="2019-02" db="EMBL/GenBank/DDBJ databases">
        <authorList>
            <person name="Feng G."/>
        </authorList>
    </citation>
    <scope>NUCLEOTIDE SEQUENCE [LARGE SCALE GENOMIC DNA]</scope>
    <source>
        <strain evidence="2 3">DSM 26779</strain>
    </source>
</reference>
<gene>
    <name evidence="2" type="ORF">EWH08_02155</name>
</gene>
<name>A0A4V1WAJ9_9SPHN</name>
<dbReference type="EMBL" id="SEOM01000001">
    <property type="protein sequence ID" value="RYM03327.1"/>
    <property type="molecule type" value="Genomic_DNA"/>
</dbReference>
<dbReference type="Gene3D" id="3.90.1150.200">
    <property type="match status" value="1"/>
</dbReference>
<evidence type="ECO:0000313" key="3">
    <source>
        <dbReference type="Proteomes" id="UP000292734"/>
    </source>
</evidence>
<protein>
    <recommendedName>
        <fullName evidence="1">YdhG-like domain-containing protein</fullName>
    </recommendedName>
</protein>
<feature type="domain" description="YdhG-like" evidence="1">
    <location>
        <begin position="19"/>
        <end position="117"/>
    </location>
</feature>
<evidence type="ECO:0000259" key="1">
    <source>
        <dbReference type="Pfam" id="PF08818"/>
    </source>
</evidence>